<reference evidence="1 2" key="1">
    <citation type="submission" date="2016-07" db="EMBL/GenBank/DDBJ databases">
        <title>Pervasive Adenine N6-methylation of Active Genes in Fungi.</title>
        <authorList>
            <consortium name="DOE Joint Genome Institute"/>
            <person name="Mondo S.J."/>
            <person name="Dannebaum R.O."/>
            <person name="Kuo R.C."/>
            <person name="Labutti K."/>
            <person name="Haridas S."/>
            <person name="Kuo A."/>
            <person name="Salamov A."/>
            <person name="Ahrendt S.R."/>
            <person name="Lipzen A."/>
            <person name="Sullivan W."/>
            <person name="Andreopoulos W.B."/>
            <person name="Clum A."/>
            <person name="Lindquist E."/>
            <person name="Daum C."/>
            <person name="Ramamoorthy G.K."/>
            <person name="Gryganskyi A."/>
            <person name="Culley D."/>
            <person name="Magnuson J.K."/>
            <person name="James T.Y."/>
            <person name="O'Malley M.A."/>
            <person name="Stajich J.E."/>
            <person name="Spatafora J.W."/>
            <person name="Visel A."/>
            <person name="Grigoriev I.V."/>
        </authorList>
    </citation>
    <scope>NUCLEOTIDE SEQUENCE [LARGE SCALE GENOMIC DNA]</scope>
    <source>
        <strain evidence="1 2">JEL800</strain>
    </source>
</reference>
<gene>
    <name evidence="1" type="ORF">BCR33DRAFT_110898</name>
</gene>
<name>A0A1Y2CIS7_9FUNG</name>
<dbReference type="AlphaFoldDB" id="A0A1Y2CIS7"/>
<evidence type="ECO:0000313" key="2">
    <source>
        <dbReference type="Proteomes" id="UP000193642"/>
    </source>
</evidence>
<dbReference type="Proteomes" id="UP000193642">
    <property type="component" value="Unassembled WGS sequence"/>
</dbReference>
<dbReference type="OrthoDB" id="10593167at2759"/>
<organism evidence="1 2">
    <name type="scientific">Rhizoclosmatium globosum</name>
    <dbReference type="NCBI Taxonomy" id="329046"/>
    <lineage>
        <taxon>Eukaryota</taxon>
        <taxon>Fungi</taxon>
        <taxon>Fungi incertae sedis</taxon>
        <taxon>Chytridiomycota</taxon>
        <taxon>Chytridiomycota incertae sedis</taxon>
        <taxon>Chytridiomycetes</taxon>
        <taxon>Chytridiales</taxon>
        <taxon>Chytriomycetaceae</taxon>
        <taxon>Rhizoclosmatium</taxon>
    </lineage>
</organism>
<sequence>MDESDVSHAELSTVVSEDAELDGLWDFLTNGNNKTGAGNASLGDEFVNWENAGDDGGAAFDAFVQSLTSNEPIVTSTARCGIQEEVDKIKEVYHVQSEILELQNMGDESETVIVTLNGFAEMCLLERVVFTITDRARYEKLALKSVQNVEEVEPGIVGVAVTWKECSGKESTCSLDSRWMTDILHSLVELPV</sequence>
<evidence type="ECO:0000313" key="1">
    <source>
        <dbReference type="EMBL" id="ORY46846.1"/>
    </source>
</evidence>
<dbReference type="EMBL" id="MCGO01000015">
    <property type="protein sequence ID" value="ORY46846.1"/>
    <property type="molecule type" value="Genomic_DNA"/>
</dbReference>
<accession>A0A1Y2CIS7</accession>
<keyword evidence="2" id="KW-1185">Reference proteome</keyword>
<comment type="caution">
    <text evidence="1">The sequence shown here is derived from an EMBL/GenBank/DDBJ whole genome shotgun (WGS) entry which is preliminary data.</text>
</comment>
<proteinExistence type="predicted"/>
<protein>
    <submittedName>
        <fullName evidence="1">Uncharacterized protein</fullName>
    </submittedName>
</protein>